<dbReference type="InterPro" id="IPR036105">
    <property type="entry name" value="DiNase_FeMo-co_biosyn_sf"/>
</dbReference>
<dbReference type="SUPFAM" id="SSF53146">
    <property type="entry name" value="Nitrogenase accessory factor-like"/>
    <property type="match status" value="1"/>
</dbReference>
<dbReference type="AlphaFoldDB" id="A0A839T2H7"/>
<dbReference type="CDD" id="cd00853">
    <property type="entry name" value="NifX"/>
    <property type="match status" value="1"/>
</dbReference>
<dbReference type="InterPro" id="IPR051840">
    <property type="entry name" value="NifX/NifY_domain"/>
</dbReference>
<evidence type="ECO:0000256" key="1">
    <source>
        <dbReference type="ARBA" id="ARBA00023231"/>
    </source>
</evidence>
<dbReference type="Proteomes" id="UP000549250">
    <property type="component" value="Unassembled WGS sequence"/>
</dbReference>
<gene>
    <name evidence="2" type="ORF">FHR87_001584</name>
</gene>
<dbReference type="Gene3D" id="3.30.420.130">
    <property type="entry name" value="Dinitrogenase iron-molybdenum cofactor biosynthesis domain"/>
    <property type="match status" value="1"/>
</dbReference>
<name>A0A839T2H7_AZOMA</name>
<protein>
    <submittedName>
        <fullName evidence="2">Nitrogen fixation protein NifX</fullName>
    </submittedName>
</protein>
<dbReference type="PANTHER" id="PTHR33937:SF1">
    <property type="entry name" value="IRON-MOLIBDENUM COFACTOR PROCESSING PROTEIN"/>
    <property type="match status" value="1"/>
</dbReference>
<organism evidence="2 3">
    <name type="scientific">Azomonas macrocytogenes</name>
    <name type="common">Azotobacter macrocytogenes</name>
    <dbReference type="NCBI Taxonomy" id="69962"/>
    <lineage>
        <taxon>Bacteria</taxon>
        <taxon>Pseudomonadati</taxon>
        <taxon>Pseudomonadota</taxon>
        <taxon>Gammaproteobacteria</taxon>
        <taxon>Pseudomonadales</taxon>
        <taxon>Pseudomonadaceae</taxon>
        <taxon>Azomonas</taxon>
    </lineage>
</organism>
<dbReference type="RefSeq" id="WP_183166144.1">
    <property type="nucleotide sequence ID" value="NZ_JACHXI010000006.1"/>
</dbReference>
<dbReference type="InterPro" id="IPR034169">
    <property type="entry name" value="NifX-like"/>
</dbReference>
<dbReference type="EMBL" id="JACHXI010000006">
    <property type="protein sequence ID" value="MBB3103189.1"/>
    <property type="molecule type" value="Genomic_DNA"/>
</dbReference>
<evidence type="ECO:0000313" key="2">
    <source>
        <dbReference type="EMBL" id="MBB3103189.1"/>
    </source>
</evidence>
<sequence>MSEIGHIKIAITTNDLLQVDANFATAKQIVFYDVSYDDAEFVDCVQFKGGGVKGGGAKRGPGGGSGCSMGDPTGGAAVDQIQLRVDALEGCAVLFTLALSDFAAVNVKNAGVFPVKMQQSREVQEVIDQLQSMMRSNPPLWLRKALGYGLRNAEFLIEREA</sequence>
<comment type="caution">
    <text evidence="2">The sequence shown here is derived from an EMBL/GenBank/DDBJ whole genome shotgun (WGS) entry which is preliminary data.</text>
</comment>
<keyword evidence="3" id="KW-1185">Reference proteome</keyword>
<proteinExistence type="predicted"/>
<evidence type="ECO:0000313" key="3">
    <source>
        <dbReference type="Proteomes" id="UP000549250"/>
    </source>
</evidence>
<keyword evidence="1" id="KW-0535">Nitrogen fixation</keyword>
<accession>A0A839T2H7</accession>
<dbReference type="PANTHER" id="PTHR33937">
    <property type="entry name" value="IRON-MOLYBDENUM PROTEIN-RELATED-RELATED"/>
    <property type="match status" value="1"/>
</dbReference>
<reference evidence="2 3" key="1">
    <citation type="submission" date="2020-08" db="EMBL/GenBank/DDBJ databases">
        <title>Genomic Encyclopedia of Type Strains, Phase III (KMG-III): the genomes of soil and plant-associated and newly described type strains.</title>
        <authorList>
            <person name="Whitman W."/>
        </authorList>
    </citation>
    <scope>NUCLEOTIDE SEQUENCE [LARGE SCALE GENOMIC DNA]</scope>
    <source>
        <strain evidence="2 3">CECT 4462</strain>
    </source>
</reference>